<dbReference type="Pfam" id="PF13673">
    <property type="entry name" value="Acetyltransf_10"/>
    <property type="match status" value="1"/>
</dbReference>
<dbReference type="InterPro" id="IPR050832">
    <property type="entry name" value="Bact_Acetyltransf"/>
</dbReference>
<dbReference type="Gene3D" id="3.40.630.30">
    <property type="match status" value="1"/>
</dbReference>
<evidence type="ECO:0000259" key="3">
    <source>
        <dbReference type="PROSITE" id="PS51186"/>
    </source>
</evidence>
<name>A0ABX9TTT0_9GAMM</name>
<organism evidence="4 5">
    <name type="scientific">Acinetobacter chengduensis</name>
    <dbReference type="NCBI Taxonomy" id="2420890"/>
    <lineage>
        <taxon>Bacteria</taxon>
        <taxon>Pseudomonadati</taxon>
        <taxon>Pseudomonadota</taxon>
        <taxon>Gammaproteobacteria</taxon>
        <taxon>Moraxellales</taxon>
        <taxon>Moraxellaceae</taxon>
        <taxon>Acinetobacter</taxon>
    </lineage>
</organism>
<comment type="caution">
    <text evidence="4">The sequence shown here is derived from an EMBL/GenBank/DDBJ whole genome shotgun (WGS) entry which is preliminary data.</text>
</comment>
<dbReference type="InterPro" id="IPR016181">
    <property type="entry name" value="Acyl_CoA_acyltransferase"/>
</dbReference>
<dbReference type="CDD" id="cd04301">
    <property type="entry name" value="NAT_SF"/>
    <property type="match status" value="1"/>
</dbReference>
<dbReference type="EMBL" id="RCHC01000017">
    <property type="protein sequence ID" value="RLL19493.1"/>
    <property type="molecule type" value="Genomic_DNA"/>
</dbReference>
<keyword evidence="5" id="KW-1185">Reference proteome</keyword>
<reference evidence="4 5" key="1">
    <citation type="submission" date="2018-09" db="EMBL/GenBank/DDBJ databases">
        <title>The draft genome of Acinetobacter sp. strains.</title>
        <authorList>
            <person name="Qin J."/>
            <person name="Feng Y."/>
            <person name="Zong Z."/>
        </authorList>
    </citation>
    <scope>NUCLEOTIDE SEQUENCE [LARGE SCALE GENOMIC DNA]</scope>
    <source>
        <strain evidence="4 5">WCHAc060005</strain>
    </source>
</reference>
<dbReference type="SUPFAM" id="SSF55729">
    <property type="entry name" value="Acyl-CoA N-acyltransferases (Nat)"/>
    <property type="match status" value="1"/>
</dbReference>
<evidence type="ECO:0000313" key="5">
    <source>
        <dbReference type="Proteomes" id="UP000280271"/>
    </source>
</evidence>
<evidence type="ECO:0000256" key="2">
    <source>
        <dbReference type="ARBA" id="ARBA00023315"/>
    </source>
</evidence>
<dbReference type="RefSeq" id="WP_120375959.1">
    <property type="nucleotide sequence ID" value="NZ_RCHC01000017.1"/>
</dbReference>
<proteinExistence type="predicted"/>
<dbReference type="PANTHER" id="PTHR43877">
    <property type="entry name" value="AMINOALKYLPHOSPHONATE N-ACETYLTRANSFERASE-RELATED-RELATED"/>
    <property type="match status" value="1"/>
</dbReference>
<accession>A0ABX9TTT0</accession>
<dbReference type="Proteomes" id="UP000280271">
    <property type="component" value="Unassembled WGS sequence"/>
</dbReference>
<dbReference type="PROSITE" id="PS51186">
    <property type="entry name" value="GNAT"/>
    <property type="match status" value="1"/>
</dbReference>
<gene>
    <name evidence="4" type="ORF">D9K81_13870</name>
</gene>
<evidence type="ECO:0000256" key="1">
    <source>
        <dbReference type="ARBA" id="ARBA00022679"/>
    </source>
</evidence>
<protein>
    <submittedName>
        <fullName evidence="4">GNAT family N-acetyltransferase</fullName>
    </submittedName>
</protein>
<feature type="domain" description="N-acetyltransferase" evidence="3">
    <location>
        <begin position="4"/>
        <end position="141"/>
    </location>
</feature>
<keyword evidence="2" id="KW-0012">Acyltransferase</keyword>
<evidence type="ECO:0000313" key="4">
    <source>
        <dbReference type="EMBL" id="RLL19493.1"/>
    </source>
</evidence>
<sequence length="144" mass="16336">MTDIQIRSGHWDQLAPDLKPIREQVFIQEQQIAPEDEWDADDAISLHFVMYSNAKAIATARLLDNHHIGRVAVLKAFRGLGLGHVLMLEIIEQAKREKRPYLKLSAQVQAVAFYQGLGFQSEGDTYFDCNIPHIDMAMSLEDSI</sequence>
<keyword evidence="1" id="KW-0808">Transferase</keyword>
<dbReference type="InterPro" id="IPR000182">
    <property type="entry name" value="GNAT_dom"/>
</dbReference>